<dbReference type="InterPro" id="IPR036259">
    <property type="entry name" value="MFS_trans_sf"/>
</dbReference>
<dbReference type="GeneID" id="31005694"/>
<keyword evidence="2 5" id="KW-0812">Transmembrane</keyword>
<gene>
    <name evidence="6" type="ORF">UA08_05938</name>
</gene>
<evidence type="ECO:0000313" key="6">
    <source>
        <dbReference type="EMBL" id="OKL58863.1"/>
    </source>
</evidence>
<keyword evidence="7" id="KW-1185">Reference proteome</keyword>
<feature type="transmembrane region" description="Helical" evidence="5">
    <location>
        <begin position="110"/>
        <end position="132"/>
    </location>
</feature>
<organism evidence="6 7">
    <name type="scientific">Talaromyces atroroseus</name>
    <dbReference type="NCBI Taxonomy" id="1441469"/>
    <lineage>
        <taxon>Eukaryota</taxon>
        <taxon>Fungi</taxon>
        <taxon>Dikarya</taxon>
        <taxon>Ascomycota</taxon>
        <taxon>Pezizomycotina</taxon>
        <taxon>Eurotiomycetes</taxon>
        <taxon>Eurotiomycetidae</taxon>
        <taxon>Eurotiales</taxon>
        <taxon>Trichocomaceae</taxon>
        <taxon>Talaromyces</taxon>
        <taxon>Talaromyces sect. Trachyspermi</taxon>
    </lineage>
</organism>
<evidence type="ECO:0008006" key="8">
    <source>
        <dbReference type="Google" id="ProtNLM"/>
    </source>
</evidence>
<comment type="subcellular location">
    <subcellularLocation>
        <location evidence="1">Membrane</location>
        <topology evidence="1">Multi-pass membrane protein</topology>
    </subcellularLocation>
</comment>
<feature type="transmembrane region" description="Helical" evidence="5">
    <location>
        <begin position="75"/>
        <end position="98"/>
    </location>
</feature>
<evidence type="ECO:0000256" key="1">
    <source>
        <dbReference type="ARBA" id="ARBA00004141"/>
    </source>
</evidence>
<accession>A0A225AHV3</accession>
<sequence>MPCTHPNWTSSPELQRLPLSCLSGPCLTISIFWLAWTSKASIHWVVPMISGLLFGFGYQVVFTSLMTYVTDAYKIYSASALAASVAIRSIAGALLPFGVRPLYNAVGDSWATSILGFVSLACIPIPAALMYFGPFIRRRSPFGQRLLLLDNESRSTTSRTSTEV</sequence>
<protein>
    <recommendedName>
        <fullName evidence="8">Major facilitator superfamily (MFS) profile domain-containing protein</fullName>
    </recommendedName>
</protein>
<evidence type="ECO:0000256" key="2">
    <source>
        <dbReference type="ARBA" id="ARBA00022692"/>
    </source>
</evidence>
<evidence type="ECO:0000313" key="7">
    <source>
        <dbReference type="Proteomes" id="UP000214365"/>
    </source>
</evidence>
<dbReference type="PANTHER" id="PTHR23502">
    <property type="entry name" value="MAJOR FACILITATOR SUPERFAMILY"/>
    <property type="match status" value="1"/>
</dbReference>
<dbReference type="STRING" id="1441469.A0A225AHV3"/>
<keyword evidence="4 5" id="KW-0472">Membrane</keyword>
<reference evidence="6 7" key="1">
    <citation type="submission" date="2015-06" db="EMBL/GenBank/DDBJ databases">
        <title>Talaromyces atroroseus IBT 11181 draft genome.</title>
        <authorList>
            <person name="Rasmussen K.B."/>
            <person name="Rasmussen S."/>
            <person name="Petersen B."/>
            <person name="Sicheritz-Ponten T."/>
            <person name="Mortensen U.H."/>
            <person name="Thrane U."/>
        </authorList>
    </citation>
    <scope>NUCLEOTIDE SEQUENCE [LARGE SCALE GENOMIC DNA]</scope>
    <source>
        <strain evidence="6 7">IBT 11181</strain>
    </source>
</reference>
<dbReference type="OrthoDB" id="5141738at2759"/>
<dbReference type="RefSeq" id="XP_020118984.1">
    <property type="nucleotide sequence ID" value="XM_020268263.1"/>
</dbReference>
<dbReference type="Gene3D" id="1.20.1250.20">
    <property type="entry name" value="MFS general substrate transporter like domains"/>
    <property type="match status" value="1"/>
</dbReference>
<dbReference type="Proteomes" id="UP000214365">
    <property type="component" value="Unassembled WGS sequence"/>
</dbReference>
<dbReference type="GO" id="GO:0005886">
    <property type="term" value="C:plasma membrane"/>
    <property type="evidence" value="ECO:0007669"/>
    <property type="project" value="TreeGrafter"/>
</dbReference>
<name>A0A225AHV3_TALAT</name>
<dbReference type="GO" id="GO:0022857">
    <property type="term" value="F:transmembrane transporter activity"/>
    <property type="evidence" value="ECO:0007669"/>
    <property type="project" value="TreeGrafter"/>
</dbReference>
<dbReference type="AlphaFoldDB" id="A0A225AHV3"/>
<keyword evidence="3 5" id="KW-1133">Transmembrane helix</keyword>
<evidence type="ECO:0000256" key="4">
    <source>
        <dbReference type="ARBA" id="ARBA00023136"/>
    </source>
</evidence>
<evidence type="ECO:0000256" key="3">
    <source>
        <dbReference type="ARBA" id="ARBA00022989"/>
    </source>
</evidence>
<dbReference type="SUPFAM" id="SSF103473">
    <property type="entry name" value="MFS general substrate transporter"/>
    <property type="match status" value="1"/>
</dbReference>
<proteinExistence type="predicted"/>
<feature type="transmembrane region" description="Helical" evidence="5">
    <location>
        <begin position="42"/>
        <end position="63"/>
    </location>
</feature>
<dbReference type="EMBL" id="LFMY01000008">
    <property type="protein sequence ID" value="OKL58863.1"/>
    <property type="molecule type" value="Genomic_DNA"/>
</dbReference>
<comment type="caution">
    <text evidence="6">The sequence shown here is derived from an EMBL/GenBank/DDBJ whole genome shotgun (WGS) entry which is preliminary data.</text>
</comment>
<dbReference type="PANTHER" id="PTHR23502:SF74">
    <property type="entry name" value="MAJOR FACILITATOR SUPERFAMILY (MFS) PROFILE DOMAIN-CONTAINING PROTEIN"/>
    <property type="match status" value="1"/>
</dbReference>
<evidence type="ECO:0000256" key="5">
    <source>
        <dbReference type="SAM" id="Phobius"/>
    </source>
</evidence>